<keyword evidence="1" id="KW-1185">Reference proteome</keyword>
<dbReference type="WBParaSite" id="jg24934">
    <property type="protein sequence ID" value="jg24934"/>
    <property type="gene ID" value="jg24934"/>
</dbReference>
<dbReference type="AlphaFoldDB" id="A0A915E1N0"/>
<evidence type="ECO:0000313" key="2">
    <source>
        <dbReference type="WBParaSite" id="jg24934"/>
    </source>
</evidence>
<dbReference type="Proteomes" id="UP000887574">
    <property type="component" value="Unplaced"/>
</dbReference>
<evidence type="ECO:0000313" key="1">
    <source>
        <dbReference type="Proteomes" id="UP000887574"/>
    </source>
</evidence>
<reference evidence="2" key="1">
    <citation type="submission" date="2022-11" db="UniProtKB">
        <authorList>
            <consortium name="WormBaseParasite"/>
        </authorList>
    </citation>
    <scope>IDENTIFICATION</scope>
</reference>
<proteinExistence type="predicted"/>
<protein>
    <submittedName>
        <fullName evidence="2">Uncharacterized protein</fullName>
    </submittedName>
</protein>
<organism evidence="1 2">
    <name type="scientific">Ditylenchus dipsaci</name>
    <dbReference type="NCBI Taxonomy" id="166011"/>
    <lineage>
        <taxon>Eukaryota</taxon>
        <taxon>Metazoa</taxon>
        <taxon>Ecdysozoa</taxon>
        <taxon>Nematoda</taxon>
        <taxon>Chromadorea</taxon>
        <taxon>Rhabditida</taxon>
        <taxon>Tylenchina</taxon>
        <taxon>Tylenchomorpha</taxon>
        <taxon>Sphaerularioidea</taxon>
        <taxon>Anguinidae</taxon>
        <taxon>Anguininae</taxon>
        <taxon>Ditylenchus</taxon>
    </lineage>
</organism>
<sequence length="155" mass="18283">MQSQIERQKKRGIQRTQRKLKKEFELSSLNLPTAQQIQSQKAYRAKKLGFSNTLSIENLRQNYEKHKQIPEDLDQTFVVVTRPSNHHKRGRRTQGPQLTKNFMQKWDEHGRIMRALHKFHQSWLVTWLAEDYHGGSIGLPLQLVSACPHFLRIMA</sequence>
<accession>A0A915E1N0</accession>
<name>A0A915E1N0_9BILA</name>